<accession>A0A1V1NW98</accession>
<dbReference type="EMBL" id="ATBP01001726">
    <property type="protein sequence ID" value="ETR66825.1"/>
    <property type="molecule type" value="Genomic_DNA"/>
</dbReference>
<evidence type="ECO:0000313" key="2">
    <source>
        <dbReference type="Proteomes" id="UP000189670"/>
    </source>
</evidence>
<dbReference type="Proteomes" id="UP000189670">
    <property type="component" value="Unassembled WGS sequence"/>
</dbReference>
<reference evidence="2" key="1">
    <citation type="submission" date="2012-11" db="EMBL/GenBank/DDBJ databases">
        <authorList>
            <person name="Lucero-Rivera Y.E."/>
            <person name="Tovar-Ramirez D."/>
        </authorList>
    </citation>
    <scope>NUCLEOTIDE SEQUENCE [LARGE SCALE GENOMIC DNA]</scope>
    <source>
        <strain evidence="2">Araruama</strain>
    </source>
</reference>
<dbReference type="AlphaFoldDB" id="A0A1V1NW98"/>
<evidence type="ECO:0000313" key="1">
    <source>
        <dbReference type="EMBL" id="ETR66825.1"/>
    </source>
</evidence>
<name>A0A1V1NW98_9BACT</name>
<organism evidence="1 2">
    <name type="scientific">Candidatus Magnetoglobus multicellularis str. Araruama</name>
    <dbReference type="NCBI Taxonomy" id="890399"/>
    <lineage>
        <taxon>Bacteria</taxon>
        <taxon>Pseudomonadati</taxon>
        <taxon>Thermodesulfobacteriota</taxon>
        <taxon>Desulfobacteria</taxon>
        <taxon>Desulfobacterales</taxon>
        <taxon>Desulfobacteraceae</taxon>
        <taxon>Candidatus Magnetoglobus</taxon>
    </lineage>
</organism>
<protein>
    <submittedName>
        <fullName evidence="1">Uncharacterized protein</fullName>
    </submittedName>
</protein>
<gene>
    <name evidence="1" type="ORF">OMM_12297</name>
</gene>
<sequence length="95" mass="10687">MISPINGYLGVISTTYDVEYLDDSPFSVMPGGLLIDMKGLDYNGIWRKDLPATPSNRVFELCGHIMSSLEHEVWQELTGYDAISTVRGIQKSFER</sequence>
<proteinExistence type="predicted"/>
<comment type="caution">
    <text evidence="1">The sequence shown here is derived from an EMBL/GenBank/DDBJ whole genome shotgun (WGS) entry which is preliminary data.</text>
</comment>